<dbReference type="AlphaFoldDB" id="A0A9P7SY07"/>
<organism evidence="2 3">
    <name type="scientific">Claviceps pusilla</name>
    <dbReference type="NCBI Taxonomy" id="123648"/>
    <lineage>
        <taxon>Eukaryota</taxon>
        <taxon>Fungi</taxon>
        <taxon>Dikarya</taxon>
        <taxon>Ascomycota</taxon>
        <taxon>Pezizomycotina</taxon>
        <taxon>Sordariomycetes</taxon>
        <taxon>Hypocreomycetidae</taxon>
        <taxon>Hypocreales</taxon>
        <taxon>Clavicipitaceae</taxon>
        <taxon>Claviceps</taxon>
    </lineage>
</organism>
<sequence>MRNTEVHLKLQTVNTAPTPAPHLKGRDEGSGARGPWAGPQTAYLVRHQTIKMYSASSAGLRHETMKPMTQCGAMGRAPLKSHLLGHVSPRLCPTFGRPYFGFSFAI</sequence>
<comment type="caution">
    <text evidence="2">The sequence shown here is derived from an EMBL/GenBank/DDBJ whole genome shotgun (WGS) entry which is preliminary data.</text>
</comment>
<protein>
    <submittedName>
        <fullName evidence="2">Uncharacterized protein</fullName>
    </submittedName>
</protein>
<gene>
    <name evidence="2" type="ORF">E4U43_001720</name>
</gene>
<evidence type="ECO:0000313" key="2">
    <source>
        <dbReference type="EMBL" id="KAG6000058.1"/>
    </source>
</evidence>
<dbReference type="Proteomes" id="UP000748025">
    <property type="component" value="Unassembled WGS sequence"/>
</dbReference>
<dbReference type="EMBL" id="SRPW01001575">
    <property type="protein sequence ID" value="KAG6000058.1"/>
    <property type="molecule type" value="Genomic_DNA"/>
</dbReference>
<name>A0A9P7SY07_9HYPO</name>
<proteinExistence type="predicted"/>
<feature type="region of interest" description="Disordered" evidence="1">
    <location>
        <begin position="1"/>
        <end position="38"/>
    </location>
</feature>
<keyword evidence="3" id="KW-1185">Reference proteome</keyword>
<accession>A0A9P7SY07</accession>
<evidence type="ECO:0000313" key="3">
    <source>
        <dbReference type="Proteomes" id="UP000748025"/>
    </source>
</evidence>
<reference evidence="2" key="1">
    <citation type="journal article" date="2020" name="bioRxiv">
        <title>Whole genome comparisons of ergot fungi reveals the divergence and evolution of species within the genus Claviceps are the result of varying mechanisms driving genome evolution and host range expansion.</title>
        <authorList>
            <person name="Wyka S.A."/>
            <person name="Mondo S.J."/>
            <person name="Liu M."/>
            <person name="Dettman J."/>
            <person name="Nalam V."/>
            <person name="Broders K.D."/>
        </authorList>
    </citation>
    <scope>NUCLEOTIDE SEQUENCE</scope>
    <source>
        <strain evidence="2">CCC 602</strain>
    </source>
</reference>
<evidence type="ECO:0000256" key="1">
    <source>
        <dbReference type="SAM" id="MobiDB-lite"/>
    </source>
</evidence>